<sequence length="369" mass="40472">MAGDSISRGWKSKFATILFISLSAIAVKEMGGTILSTNDEMTSLVTALKFPGHDQTLQETYTGLSSVDHGLRTLVAAFLPGVAGWDTNTQVQQIYFFASFFPIISIWSVEAGRRGNASSFLTWTSIWAIFYQTVGGAVVIPLWYVLFFRNSAKESSWLPASRLVDTSYAKALLPALLLGYLLPTVAMYIPFPDPGFKIHQTLIALWQPCPLYVNFLLVIISAYVGKQNTAPKDNLSPSNLKYLHRVYITGFAVSAFVHIITIILCISQKVPQISFVHSLLCVPAAERLTLTGSLHYIFQVDCLIILAAALASAWGVMWDLKHFGQANISTGEIAIQMAVTTVLFGPGATVAGVWLLREHMMADKSVKRA</sequence>
<gene>
    <name evidence="3" type="ORF">VTL71DRAFT_1338</name>
</gene>
<keyword evidence="2" id="KW-0732">Signal</keyword>
<keyword evidence="4" id="KW-1185">Reference proteome</keyword>
<feature type="transmembrane region" description="Helical" evidence="1">
    <location>
        <begin position="203"/>
        <end position="224"/>
    </location>
</feature>
<feature type="signal peptide" evidence="2">
    <location>
        <begin position="1"/>
        <end position="26"/>
    </location>
</feature>
<name>A0ABR4CAK2_9HELO</name>
<proteinExistence type="predicted"/>
<feature type="transmembrane region" description="Helical" evidence="1">
    <location>
        <begin position="168"/>
        <end position="191"/>
    </location>
</feature>
<reference evidence="3 4" key="1">
    <citation type="journal article" date="2024" name="Commun. Biol.">
        <title>Comparative genomic analysis of thermophilic fungi reveals convergent evolutionary adaptations and gene losses.</title>
        <authorList>
            <person name="Steindorff A.S."/>
            <person name="Aguilar-Pontes M.V."/>
            <person name="Robinson A.J."/>
            <person name="Andreopoulos B."/>
            <person name="LaButti K."/>
            <person name="Kuo A."/>
            <person name="Mondo S."/>
            <person name="Riley R."/>
            <person name="Otillar R."/>
            <person name="Haridas S."/>
            <person name="Lipzen A."/>
            <person name="Grimwood J."/>
            <person name="Schmutz J."/>
            <person name="Clum A."/>
            <person name="Reid I.D."/>
            <person name="Moisan M.C."/>
            <person name="Butler G."/>
            <person name="Nguyen T.T.M."/>
            <person name="Dewar K."/>
            <person name="Conant G."/>
            <person name="Drula E."/>
            <person name="Henrissat B."/>
            <person name="Hansel C."/>
            <person name="Singer S."/>
            <person name="Hutchinson M.I."/>
            <person name="de Vries R.P."/>
            <person name="Natvig D.O."/>
            <person name="Powell A.J."/>
            <person name="Tsang A."/>
            <person name="Grigoriev I.V."/>
        </authorList>
    </citation>
    <scope>NUCLEOTIDE SEQUENCE [LARGE SCALE GENOMIC DNA]</scope>
    <source>
        <strain evidence="3 4">CBS 494.80</strain>
    </source>
</reference>
<feature type="chain" id="PRO_5046540181" evidence="2">
    <location>
        <begin position="27"/>
        <end position="369"/>
    </location>
</feature>
<evidence type="ECO:0000313" key="4">
    <source>
        <dbReference type="Proteomes" id="UP001595075"/>
    </source>
</evidence>
<feature type="transmembrane region" description="Helical" evidence="1">
    <location>
        <begin position="333"/>
        <end position="356"/>
    </location>
</feature>
<accession>A0ABR4CAK2</accession>
<feature type="transmembrane region" description="Helical" evidence="1">
    <location>
        <begin position="244"/>
        <end position="266"/>
    </location>
</feature>
<evidence type="ECO:0000313" key="3">
    <source>
        <dbReference type="EMBL" id="KAL2066914.1"/>
    </source>
</evidence>
<keyword evidence="1" id="KW-0812">Transmembrane</keyword>
<evidence type="ECO:0000256" key="2">
    <source>
        <dbReference type="SAM" id="SignalP"/>
    </source>
</evidence>
<dbReference type="EMBL" id="JAZHXI010000010">
    <property type="protein sequence ID" value="KAL2066914.1"/>
    <property type="molecule type" value="Genomic_DNA"/>
</dbReference>
<feature type="transmembrane region" description="Helical" evidence="1">
    <location>
        <begin position="124"/>
        <end position="148"/>
    </location>
</feature>
<keyword evidence="1" id="KW-1133">Transmembrane helix</keyword>
<comment type="caution">
    <text evidence="3">The sequence shown here is derived from an EMBL/GenBank/DDBJ whole genome shotgun (WGS) entry which is preliminary data.</text>
</comment>
<feature type="transmembrane region" description="Helical" evidence="1">
    <location>
        <begin position="296"/>
        <end position="318"/>
    </location>
</feature>
<keyword evidence="1" id="KW-0472">Membrane</keyword>
<dbReference type="Proteomes" id="UP001595075">
    <property type="component" value="Unassembled WGS sequence"/>
</dbReference>
<organism evidence="3 4">
    <name type="scientific">Oculimacula yallundae</name>
    <dbReference type="NCBI Taxonomy" id="86028"/>
    <lineage>
        <taxon>Eukaryota</taxon>
        <taxon>Fungi</taxon>
        <taxon>Dikarya</taxon>
        <taxon>Ascomycota</taxon>
        <taxon>Pezizomycotina</taxon>
        <taxon>Leotiomycetes</taxon>
        <taxon>Helotiales</taxon>
        <taxon>Ploettnerulaceae</taxon>
        <taxon>Oculimacula</taxon>
    </lineage>
</organism>
<feature type="transmembrane region" description="Helical" evidence="1">
    <location>
        <begin position="94"/>
        <end position="112"/>
    </location>
</feature>
<protein>
    <submittedName>
        <fullName evidence="3">Uncharacterized protein</fullName>
    </submittedName>
</protein>
<evidence type="ECO:0000256" key="1">
    <source>
        <dbReference type="SAM" id="Phobius"/>
    </source>
</evidence>